<dbReference type="Pfam" id="PF22725">
    <property type="entry name" value="GFO_IDH_MocA_C3"/>
    <property type="match status" value="1"/>
</dbReference>
<evidence type="ECO:0000313" key="7">
    <source>
        <dbReference type="Proteomes" id="UP000291259"/>
    </source>
</evidence>
<sequence length="339" mass="36403">MARRVGVIGFGLAGRVFHGPLIAAEAGLELAAIVTGDAERAADARRRHPKAEIVSDVSELFSRDDLDLVVVAAPTPRHLELAERSIEAGFATVVDKPLAVRAADAERLVASAEERGVPLTVFQNRRWDGDFLTVKKLIDDGALGDVWRFESRFEWISSRPRPEWKSGTPGAEGGGVAYDLGAHLIDQAIRLFGPVADVYGELDVRREGGVNDDDAFIALTHASGVRSHLAMASLVAQRGFRFRVLGSASAYTKWGLDPQEAQLAGGLSPLDAAYGVTDEGGDGLLGRDGETSVVPTERGGYREFYRRVAAALEGDGLMPVDPRDAIEPIRIIEALQARA</sequence>
<keyword evidence="3" id="KW-0520">NAD</keyword>
<dbReference type="Gene3D" id="3.30.360.10">
    <property type="entry name" value="Dihydrodipicolinate Reductase, domain 2"/>
    <property type="match status" value="1"/>
</dbReference>
<dbReference type="PANTHER" id="PTHR43708:SF5">
    <property type="entry name" value="CONSERVED EXPRESSED OXIDOREDUCTASE (EUROFUNG)-RELATED"/>
    <property type="match status" value="1"/>
</dbReference>
<dbReference type="InterPro" id="IPR036291">
    <property type="entry name" value="NAD(P)-bd_dom_sf"/>
</dbReference>
<dbReference type="SUPFAM" id="SSF55347">
    <property type="entry name" value="Glyceraldehyde-3-phosphate dehydrogenase-like, C-terminal domain"/>
    <property type="match status" value="1"/>
</dbReference>
<evidence type="ECO:0000259" key="5">
    <source>
        <dbReference type="Pfam" id="PF22725"/>
    </source>
</evidence>
<evidence type="ECO:0000259" key="4">
    <source>
        <dbReference type="Pfam" id="PF01408"/>
    </source>
</evidence>
<comment type="similarity">
    <text evidence="1">Belongs to the Gfo/Idh/MocA family.</text>
</comment>
<dbReference type="EMBL" id="CP035491">
    <property type="protein sequence ID" value="QAY74940.1"/>
    <property type="molecule type" value="Genomic_DNA"/>
</dbReference>
<reference evidence="6 7" key="1">
    <citation type="submission" date="2019-01" db="EMBL/GenBank/DDBJ databases">
        <title>Genome sequencing of strain FW100M-8.</title>
        <authorList>
            <person name="Heo J."/>
            <person name="Kim S.-J."/>
            <person name="Kim J.-S."/>
            <person name="Hong S.-B."/>
            <person name="Kwon S.-W."/>
        </authorList>
    </citation>
    <scope>NUCLEOTIDE SEQUENCE [LARGE SCALE GENOMIC DNA]</scope>
    <source>
        <strain evidence="6 7">FW100M-8</strain>
    </source>
</reference>
<evidence type="ECO:0000256" key="2">
    <source>
        <dbReference type="ARBA" id="ARBA00023002"/>
    </source>
</evidence>
<name>A0A4P6FF38_9MICO</name>
<dbReference type="SUPFAM" id="SSF51735">
    <property type="entry name" value="NAD(P)-binding Rossmann-fold domains"/>
    <property type="match status" value="1"/>
</dbReference>
<dbReference type="GO" id="GO:0000166">
    <property type="term" value="F:nucleotide binding"/>
    <property type="evidence" value="ECO:0007669"/>
    <property type="project" value="InterPro"/>
</dbReference>
<dbReference type="InterPro" id="IPR051317">
    <property type="entry name" value="Gfo/Idh/MocA_oxidoreduct"/>
</dbReference>
<dbReference type="AlphaFoldDB" id="A0A4P6FF38"/>
<organism evidence="6 7">
    <name type="scientific">Agromyces protaetiae</name>
    <dbReference type="NCBI Taxonomy" id="2509455"/>
    <lineage>
        <taxon>Bacteria</taxon>
        <taxon>Bacillati</taxon>
        <taxon>Actinomycetota</taxon>
        <taxon>Actinomycetes</taxon>
        <taxon>Micrococcales</taxon>
        <taxon>Microbacteriaceae</taxon>
        <taxon>Agromyces</taxon>
    </lineage>
</organism>
<accession>A0A4P6FF38</accession>
<protein>
    <submittedName>
        <fullName evidence="6">Oxidoreductase</fullName>
    </submittedName>
</protein>
<dbReference type="Proteomes" id="UP000291259">
    <property type="component" value="Chromosome"/>
</dbReference>
<dbReference type="OrthoDB" id="256869at2"/>
<feature type="domain" description="Gfo/Idh/MocA-like oxidoreductase N-terminal" evidence="4">
    <location>
        <begin position="4"/>
        <end position="121"/>
    </location>
</feature>
<evidence type="ECO:0000256" key="3">
    <source>
        <dbReference type="ARBA" id="ARBA00023027"/>
    </source>
</evidence>
<feature type="domain" description="GFO/IDH/MocA-like oxidoreductase" evidence="5">
    <location>
        <begin position="131"/>
        <end position="248"/>
    </location>
</feature>
<dbReference type="GO" id="GO:0016491">
    <property type="term" value="F:oxidoreductase activity"/>
    <property type="evidence" value="ECO:0007669"/>
    <property type="project" value="UniProtKB-KW"/>
</dbReference>
<dbReference type="Pfam" id="PF01408">
    <property type="entry name" value="GFO_IDH_MocA"/>
    <property type="match status" value="1"/>
</dbReference>
<dbReference type="KEGG" id="agf:ET445_08900"/>
<dbReference type="Gene3D" id="3.40.50.720">
    <property type="entry name" value="NAD(P)-binding Rossmann-like Domain"/>
    <property type="match status" value="1"/>
</dbReference>
<keyword evidence="7" id="KW-1185">Reference proteome</keyword>
<dbReference type="RefSeq" id="WP_129192482.1">
    <property type="nucleotide sequence ID" value="NZ_CP035491.1"/>
</dbReference>
<dbReference type="InterPro" id="IPR000683">
    <property type="entry name" value="Gfo/Idh/MocA-like_OxRdtase_N"/>
</dbReference>
<evidence type="ECO:0000256" key="1">
    <source>
        <dbReference type="ARBA" id="ARBA00010928"/>
    </source>
</evidence>
<proteinExistence type="inferred from homology"/>
<keyword evidence="2" id="KW-0560">Oxidoreductase</keyword>
<evidence type="ECO:0000313" key="6">
    <source>
        <dbReference type="EMBL" id="QAY74940.1"/>
    </source>
</evidence>
<gene>
    <name evidence="6" type="ORF">ET445_08900</name>
</gene>
<dbReference type="PANTHER" id="PTHR43708">
    <property type="entry name" value="CONSERVED EXPRESSED OXIDOREDUCTASE (EUROFUNG)"/>
    <property type="match status" value="1"/>
</dbReference>
<dbReference type="InterPro" id="IPR055170">
    <property type="entry name" value="GFO_IDH_MocA-like_dom"/>
</dbReference>